<dbReference type="STRING" id="743721.Psesu_2825"/>
<dbReference type="AlphaFoldDB" id="E6WWV1"/>
<feature type="transmembrane region" description="Helical" evidence="1">
    <location>
        <begin position="26"/>
        <end position="46"/>
    </location>
</feature>
<keyword evidence="1" id="KW-0472">Membrane</keyword>
<dbReference type="HOGENOM" id="CLU_128738_4_1_6"/>
<keyword evidence="3" id="KW-1185">Reference proteome</keyword>
<keyword evidence="1" id="KW-0812">Transmembrane</keyword>
<evidence type="ECO:0000313" key="2">
    <source>
        <dbReference type="EMBL" id="ADV28650.1"/>
    </source>
</evidence>
<feature type="transmembrane region" description="Helical" evidence="1">
    <location>
        <begin position="124"/>
        <end position="145"/>
    </location>
</feature>
<feature type="transmembrane region" description="Helical" evidence="1">
    <location>
        <begin position="67"/>
        <end position="85"/>
    </location>
</feature>
<gene>
    <name evidence="2" type="ordered locus">Psesu_2825</name>
</gene>
<reference evidence="2 3" key="1">
    <citation type="submission" date="2011-01" db="EMBL/GenBank/DDBJ databases">
        <title>Complete sequence of Pseudoxanthomonas suwonensis 11-1.</title>
        <authorList>
            <consortium name="US DOE Joint Genome Institute"/>
            <person name="Lucas S."/>
            <person name="Copeland A."/>
            <person name="Lapidus A."/>
            <person name="Cheng J.-F."/>
            <person name="Goodwin L."/>
            <person name="Pitluck S."/>
            <person name="Teshima H."/>
            <person name="Detter J.C."/>
            <person name="Han C."/>
            <person name="Tapia R."/>
            <person name="Land M."/>
            <person name="Hauser L."/>
            <person name="Kyrpides N."/>
            <person name="Ivanova N."/>
            <person name="Ovchinnikova G."/>
            <person name="Siebers A.K."/>
            <person name="Allgaier M."/>
            <person name="Thelen M.P."/>
            <person name="Hugenholtz P."/>
            <person name="Gladden J."/>
            <person name="Woyke T."/>
        </authorList>
    </citation>
    <scope>NUCLEOTIDE SEQUENCE [LARGE SCALE GENOMIC DNA]</scope>
    <source>
        <strain evidence="3">11-1</strain>
    </source>
</reference>
<name>E6WWV1_PSEUU</name>
<evidence type="ECO:0008006" key="4">
    <source>
        <dbReference type="Google" id="ProtNLM"/>
    </source>
</evidence>
<dbReference type="PANTHER" id="PTHR36974:SF1">
    <property type="entry name" value="DOXX FAMILY MEMBRANE PROTEIN"/>
    <property type="match status" value="1"/>
</dbReference>
<evidence type="ECO:0000256" key="1">
    <source>
        <dbReference type="SAM" id="Phobius"/>
    </source>
</evidence>
<evidence type="ECO:0000313" key="3">
    <source>
        <dbReference type="Proteomes" id="UP000008632"/>
    </source>
</evidence>
<dbReference type="eggNOG" id="COG4270">
    <property type="taxonomic scope" value="Bacteria"/>
</dbReference>
<accession>E6WWV1</accession>
<feature type="transmembrane region" description="Helical" evidence="1">
    <location>
        <begin position="91"/>
        <end position="112"/>
    </location>
</feature>
<protein>
    <recommendedName>
        <fullName evidence="4">DoxX family protein</fullName>
    </recommendedName>
</protein>
<proteinExistence type="predicted"/>
<keyword evidence="1" id="KW-1133">Transmembrane helix</keyword>
<dbReference type="KEGG" id="psu:Psesu_2825"/>
<sequence>MIMLILLTGPYLLARSVSFFTGGRTINIRSAAAWGAGTLFIFTGIGHFVQTEQLTWMLPDWVPQRTFLIYATGVLEFVIAAGFFLKKTRWFSGVIAIVVLVVFFPANIYAAFKHIPMSGNEWGPIYLLVRGPLQAIIISWIYWFVAKKPNNSFNPTPLRGAA</sequence>
<organism evidence="2 3">
    <name type="scientific">Pseudoxanthomonas suwonensis (strain 11-1)</name>
    <dbReference type="NCBI Taxonomy" id="743721"/>
    <lineage>
        <taxon>Bacteria</taxon>
        <taxon>Pseudomonadati</taxon>
        <taxon>Pseudomonadota</taxon>
        <taxon>Gammaproteobacteria</taxon>
        <taxon>Lysobacterales</taxon>
        <taxon>Lysobacteraceae</taxon>
        <taxon>Pseudoxanthomonas</taxon>
    </lineage>
</organism>
<dbReference type="EMBL" id="CP002446">
    <property type="protein sequence ID" value="ADV28650.1"/>
    <property type="molecule type" value="Genomic_DNA"/>
</dbReference>
<dbReference type="Proteomes" id="UP000008632">
    <property type="component" value="Chromosome"/>
</dbReference>
<dbReference type="PANTHER" id="PTHR36974">
    <property type="entry name" value="MEMBRANE PROTEIN-RELATED"/>
    <property type="match status" value="1"/>
</dbReference>